<dbReference type="InterPro" id="IPR009057">
    <property type="entry name" value="Homeodomain-like_sf"/>
</dbReference>
<gene>
    <name evidence="7" type="ORF">FNH06_11755</name>
</gene>
<dbReference type="GO" id="GO:0000976">
    <property type="term" value="F:transcription cis-regulatory region binding"/>
    <property type="evidence" value="ECO:0007669"/>
    <property type="project" value="TreeGrafter"/>
</dbReference>
<dbReference type="InterPro" id="IPR001647">
    <property type="entry name" value="HTH_TetR"/>
</dbReference>
<evidence type="ECO:0000313" key="7">
    <source>
        <dbReference type="EMBL" id="TVT23000.1"/>
    </source>
</evidence>
<proteinExistence type="predicted"/>
<feature type="domain" description="HTH tetR-type" evidence="6">
    <location>
        <begin position="24"/>
        <end position="84"/>
    </location>
</feature>
<evidence type="ECO:0000256" key="2">
    <source>
        <dbReference type="ARBA" id="ARBA00023125"/>
    </source>
</evidence>
<protein>
    <submittedName>
        <fullName evidence="7">TetR family transcriptional regulator</fullName>
    </submittedName>
</protein>
<dbReference type="AlphaFoldDB" id="A0A558AFG2"/>
<evidence type="ECO:0000256" key="3">
    <source>
        <dbReference type="ARBA" id="ARBA00023163"/>
    </source>
</evidence>
<evidence type="ECO:0000313" key="8">
    <source>
        <dbReference type="Proteomes" id="UP000318578"/>
    </source>
</evidence>
<feature type="DNA-binding region" description="H-T-H motif" evidence="4">
    <location>
        <begin position="47"/>
        <end position="66"/>
    </location>
</feature>
<dbReference type="Pfam" id="PF00440">
    <property type="entry name" value="TetR_N"/>
    <property type="match status" value="1"/>
</dbReference>
<sequence length="207" mass="22818">MTQIDPGGPVRGSGDSPGRGRPPKVTREELEQVALTLWDERGYDAVPLAEVAAAAGVTSRTVFRYFPSKSEIVWGGLVADIGGMRDYLDASPPQESLLARIRIAVTQLLASAENKPMDRLRLRVISRTPELQHSMPEPFRVWHTIVRDWLVEQLDAKPDDLAPQVIASGTQAAILRALLWWSMQGSAEPHDAVDEALRHLEDAASPR</sequence>
<accession>A0A558AFG2</accession>
<name>A0A558AFG2_9PSEU</name>
<dbReference type="Pfam" id="PF17754">
    <property type="entry name" value="TetR_C_14"/>
    <property type="match status" value="1"/>
</dbReference>
<dbReference type="GO" id="GO:0003700">
    <property type="term" value="F:DNA-binding transcription factor activity"/>
    <property type="evidence" value="ECO:0007669"/>
    <property type="project" value="TreeGrafter"/>
</dbReference>
<dbReference type="InterPro" id="IPR050109">
    <property type="entry name" value="HTH-type_TetR-like_transc_reg"/>
</dbReference>
<dbReference type="InterPro" id="IPR041347">
    <property type="entry name" value="MftR_C"/>
</dbReference>
<evidence type="ECO:0000256" key="1">
    <source>
        <dbReference type="ARBA" id="ARBA00023015"/>
    </source>
</evidence>
<dbReference type="PANTHER" id="PTHR30055">
    <property type="entry name" value="HTH-TYPE TRANSCRIPTIONAL REGULATOR RUTR"/>
    <property type="match status" value="1"/>
</dbReference>
<evidence type="ECO:0000259" key="6">
    <source>
        <dbReference type="PROSITE" id="PS50977"/>
    </source>
</evidence>
<dbReference type="EMBL" id="VJZA01000014">
    <property type="protein sequence ID" value="TVT23000.1"/>
    <property type="molecule type" value="Genomic_DNA"/>
</dbReference>
<dbReference type="OrthoDB" id="956698at2"/>
<dbReference type="PROSITE" id="PS50977">
    <property type="entry name" value="HTH_TETR_2"/>
    <property type="match status" value="1"/>
</dbReference>
<comment type="caution">
    <text evidence="7">The sequence shown here is derived from an EMBL/GenBank/DDBJ whole genome shotgun (WGS) entry which is preliminary data.</text>
</comment>
<keyword evidence="2 4" id="KW-0238">DNA-binding</keyword>
<reference evidence="7 8" key="1">
    <citation type="submission" date="2019-07" db="EMBL/GenBank/DDBJ databases">
        <title>New species of Amycolatopsis and Streptomyces.</title>
        <authorList>
            <person name="Duangmal K."/>
            <person name="Teo W.F.A."/>
            <person name="Lipun K."/>
        </authorList>
    </citation>
    <scope>NUCLEOTIDE SEQUENCE [LARGE SCALE GENOMIC DNA]</scope>
    <source>
        <strain evidence="7 8">JCM 30562</strain>
    </source>
</reference>
<dbReference type="Gene3D" id="1.10.10.60">
    <property type="entry name" value="Homeodomain-like"/>
    <property type="match status" value="1"/>
</dbReference>
<dbReference type="Gene3D" id="1.10.357.10">
    <property type="entry name" value="Tetracycline Repressor, domain 2"/>
    <property type="match status" value="1"/>
</dbReference>
<feature type="region of interest" description="Disordered" evidence="5">
    <location>
        <begin position="1"/>
        <end position="26"/>
    </location>
</feature>
<organism evidence="7 8">
    <name type="scientific">Amycolatopsis acidiphila</name>
    <dbReference type="NCBI Taxonomy" id="715473"/>
    <lineage>
        <taxon>Bacteria</taxon>
        <taxon>Bacillati</taxon>
        <taxon>Actinomycetota</taxon>
        <taxon>Actinomycetes</taxon>
        <taxon>Pseudonocardiales</taxon>
        <taxon>Pseudonocardiaceae</taxon>
        <taxon>Amycolatopsis</taxon>
    </lineage>
</organism>
<evidence type="ECO:0000256" key="4">
    <source>
        <dbReference type="PROSITE-ProRule" id="PRU00335"/>
    </source>
</evidence>
<dbReference type="RefSeq" id="WP_144637548.1">
    <property type="nucleotide sequence ID" value="NZ_VJZA01000014.1"/>
</dbReference>
<dbReference type="SUPFAM" id="SSF46689">
    <property type="entry name" value="Homeodomain-like"/>
    <property type="match status" value="1"/>
</dbReference>
<keyword evidence="8" id="KW-1185">Reference proteome</keyword>
<evidence type="ECO:0000256" key="5">
    <source>
        <dbReference type="SAM" id="MobiDB-lite"/>
    </source>
</evidence>
<keyword evidence="3" id="KW-0804">Transcription</keyword>
<keyword evidence="1" id="KW-0805">Transcription regulation</keyword>
<dbReference type="PANTHER" id="PTHR30055:SF234">
    <property type="entry name" value="HTH-TYPE TRANSCRIPTIONAL REGULATOR BETI"/>
    <property type="match status" value="1"/>
</dbReference>
<dbReference type="Proteomes" id="UP000318578">
    <property type="component" value="Unassembled WGS sequence"/>
</dbReference>
<dbReference type="PRINTS" id="PR00455">
    <property type="entry name" value="HTHTETR"/>
</dbReference>